<dbReference type="GO" id="GO:0055085">
    <property type="term" value="P:transmembrane transport"/>
    <property type="evidence" value="ECO:0007669"/>
    <property type="project" value="InterPro"/>
</dbReference>
<feature type="transmembrane region" description="Helical" evidence="8">
    <location>
        <begin position="80"/>
        <end position="101"/>
    </location>
</feature>
<dbReference type="Proteomes" id="UP000199541">
    <property type="component" value="Unassembled WGS sequence"/>
</dbReference>
<dbReference type="Gene3D" id="1.10.3720.10">
    <property type="entry name" value="MetI-like"/>
    <property type="match status" value="1"/>
</dbReference>
<dbReference type="Proteomes" id="UP000634647">
    <property type="component" value="Unassembled WGS sequence"/>
</dbReference>
<evidence type="ECO:0000256" key="2">
    <source>
        <dbReference type="ARBA" id="ARBA00007069"/>
    </source>
</evidence>
<dbReference type="Pfam" id="PF00528">
    <property type="entry name" value="BPD_transp_1"/>
    <property type="match status" value="1"/>
</dbReference>
<dbReference type="GO" id="GO:0005886">
    <property type="term" value="C:plasma membrane"/>
    <property type="evidence" value="ECO:0007669"/>
    <property type="project" value="UniProtKB-SubCell"/>
</dbReference>
<evidence type="ECO:0000259" key="9">
    <source>
        <dbReference type="PROSITE" id="PS50928"/>
    </source>
</evidence>
<reference evidence="10" key="1">
    <citation type="journal article" date="2014" name="Int. J. Syst. Evol. Microbiol.">
        <title>Complete genome sequence of Corynebacterium casei LMG S-19264T (=DSM 44701T), isolated from a smear-ripened cheese.</title>
        <authorList>
            <consortium name="US DOE Joint Genome Institute (JGI-PGF)"/>
            <person name="Walter F."/>
            <person name="Albersmeier A."/>
            <person name="Kalinowski J."/>
            <person name="Ruckert C."/>
        </authorList>
    </citation>
    <scope>NUCLEOTIDE SEQUENCE</scope>
    <source>
        <strain evidence="10">CGMCC 1.10859</strain>
    </source>
</reference>
<evidence type="ECO:0000313" key="13">
    <source>
        <dbReference type="Proteomes" id="UP000634647"/>
    </source>
</evidence>
<feature type="transmembrane region" description="Helical" evidence="8">
    <location>
        <begin position="155"/>
        <end position="184"/>
    </location>
</feature>
<reference evidence="10" key="3">
    <citation type="submission" date="2023-06" db="EMBL/GenBank/DDBJ databases">
        <authorList>
            <person name="Sun Q."/>
            <person name="Zhou Y."/>
        </authorList>
    </citation>
    <scope>NUCLEOTIDE SEQUENCE</scope>
    <source>
        <strain evidence="10">CGMCC 1.10859</strain>
    </source>
</reference>
<keyword evidence="6 8" id="KW-1133">Transmembrane helix</keyword>
<evidence type="ECO:0000256" key="3">
    <source>
        <dbReference type="ARBA" id="ARBA00022448"/>
    </source>
</evidence>
<evidence type="ECO:0000256" key="5">
    <source>
        <dbReference type="ARBA" id="ARBA00022692"/>
    </source>
</evidence>
<comment type="subcellular location">
    <subcellularLocation>
        <location evidence="1 8">Cell membrane</location>
        <topology evidence="1 8">Multi-pass membrane protein</topology>
    </subcellularLocation>
</comment>
<dbReference type="RefSeq" id="WP_051646018.1">
    <property type="nucleotide sequence ID" value="NZ_BNAB01000002.1"/>
</dbReference>
<feature type="domain" description="ABC transmembrane type-1" evidence="9">
    <location>
        <begin position="76"/>
        <end position="282"/>
    </location>
</feature>
<evidence type="ECO:0000313" key="12">
    <source>
        <dbReference type="Proteomes" id="UP000199541"/>
    </source>
</evidence>
<evidence type="ECO:0000256" key="1">
    <source>
        <dbReference type="ARBA" id="ARBA00004651"/>
    </source>
</evidence>
<dbReference type="SUPFAM" id="SSF161098">
    <property type="entry name" value="MetI-like"/>
    <property type="match status" value="1"/>
</dbReference>
<keyword evidence="4" id="KW-1003">Cell membrane</keyword>
<dbReference type="PANTHER" id="PTHR42929">
    <property type="entry name" value="INNER MEMBRANE ABC TRANSPORTER PERMEASE PROTEIN YDCU-RELATED-RELATED"/>
    <property type="match status" value="1"/>
</dbReference>
<accession>A0AAN4ZY01</accession>
<protein>
    <submittedName>
        <fullName evidence="10">ABC transporter permease</fullName>
    </submittedName>
    <submittedName>
        <fullName evidence="11">Spermidine/putrescine transport system permease protein</fullName>
    </submittedName>
</protein>
<dbReference type="PROSITE" id="PS50928">
    <property type="entry name" value="ABC_TM1"/>
    <property type="match status" value="1"/>
</dbReference>
<feature type="transmembrane region" description="Helical" evidence="8">
    <location>
        <begin position="263"/>
        <end position="283"/>
    </location>
</feature>
<dbReference type="CDD" id="cd06261">
    <property type="entry name" value="TM_PBP2"/>
    <property type="match status" value="1"/>
</dbReference>
<sequence length="296" mass="32508">MSATTSGAARLRGLGRGAAPYLLSLPSWAYLTAFFVVPMAAMLSMSLATGNPITGYVFAWNFTEFAKAVSQYGTQLLRSFGYGALSTFITLVITYPVAYWIAFYGGRHKGTFLFLILLPFFVSFVIRTLAWQFILADQGFVLGTLKQMHILPERFYLLSSTTAVIGGLVYNSVAYYILPLYVALEKIDRRVVRAAGDLYASPVATFWRVILPLSAPGIFAGFLLVFVTNVGDFVNAAVLGGPGTTMIGNIIQYNFFDAQNYPMAATLSSILMFLLIVCIYVYARVFGAEQIQEYAA</sequence>
<keyword evidence="5 8" id="KW-0812">Transmembrane</keyword>
<comment type="caution">
    <text evidence="10">The sequence shown here is derived from an EMBL/GenBank/DDBJ whole genome shotgun (WGS) entry which is preliminary data.</text>
</comment>
<dbReference type="InterPro" id="IPR035906">
    <property type="entry name" value="MetI-like_sf"/>
</dbReference>
<dbReference type="PANTHER" id="PTHR42929:SF1">
    <property type="entry name" value="INNER MEMBRANE ABC TRANSPORTER PERMEASE PROTEIN YDCU-RELATED"/>
    <property type="match status" value="1"/>
</dbReference>
<dbReference type="EMBL" id="BNAB01000002">
    <property type="protein sequence ID" value="GHD99328.1"/>
    <property type="molecule type" value="Genomic_DNA"/>
</dbReference>
<feature type="transmembrane region" description="Helical" evidence="8">
    <location>
        <begin position="205"/>
        <end position="227"/>
    </location>
</feature>
<proteinExistence type="inferred from homology"/>
<comment type="similarity">
    <text evidence="2">Belongs to the binding-protein-dependent transport system permease family. CysTW subfamily.</text>
</comment>
<evidence type="ECO:0000256" key="7">
    <source>
        <dbReference type="ARBA" id="ARBA00023136"/>
    </source>
</evidence>
<dbReference type="AlphaFoldDB" id="A0AAN4ZY01"/>
<name>A0AAN4ZY01_9RHOB</name>
<evidence type="ECO:0000256" key="6">
    <source>
        <dbReference type="ARBA" id="ARBA00022989"/>
    </source>
</evidence>
<evidence type="ECO:0000256" key="4">
    <source>
        <dbReference type="ARBA" id="ARBA00022475"/>
    </source>
</evidence>
<feature type="transmembrane region" description="Helical" evidence="8">
    <location>
        <begin position="113"/>
        <end position="135"/>
    </location>
</feature>
<keyword evidence="7 8" id="KW-0472">Membrane</keyword>
<organism evidence="10 13">
    <name type="scientific">Allgaiera indica</name>
    <dbReference type="NCBI Taxonomy" id="765699"/>
    <lineage>
        <taxon>Bacteria</taxon>
        <taxon>Pseudomonadati</taxon>
        <taxon>Pseudomonadota</taxon>
        <taxon>Alphaproteobacteria</taxon>
        <taxon>Rhodobacterales</taxon>
        <taxon>Paracoccaceae</taxon>
        <taxon>Allgaiera</taxon>
    </lineage>
</organism>
<gene>
    <name evidence="10" type="ORF">GCM10008024_06270</name>
    <name evidence="11" type="ORF">SAMN05444006_102248</name>
</gene>
<dbReference type="EMBL" id="FNOB01000002">
    <property type="protein sequence ID" value="SDW28711.1"/>
    <property type="molecule type" value="Genomic_DNA"/>
</dbReference>
<evidence type="ECO:0000256" key="8">
    <source>
        <dbReference type="RuleBase" id="RU363032"/>
    </source>
</evidence>
<keyword evidence="12" id="KW-1185">Reference proteome</keyword>
<evidence type="ECO:0000313" key="10">
    <source>
        <dbReference type="EMBL" id="GHD99328.1"/>
    </source>
</evidence>
<feature type="transmembrane region" description="Helical" evidence="8">
    <location>
        <begin position="21"/>
        <end position="43"/>
    </location>
</feature>
<keyword evidence="3 8" id="KW-0813">Transport</keyword>
<dbReference type="InterPro" id="IPR000515">
    <property type="entry name" value="MetI-like"/>
</dbReference>
<reference evidence="11 12" key="2">
    <citation type="submission" date="2016-10" db="EMBL/GenBank/DDBJ databases">
        <authorList>
            <person name="Varghese N."/>
            <person name="Submissions S."/>
        </authorList>
    </citation>
    <scope>NUCLEOTIDE SEQUENCE [LARGE SCALE GENOMIC DNA]</scope>
    <source>
        <strain evidence="11 12">DSM 24802</strain>
    </source>
</reference>
<evidence type="ECO:0000313" key="11">
    <source>
        <dbReference type="EMBL" id="SDW28711.1"/>
    </source>
</evidence>